<dbReference type="InParanoid" id="D8LR21"/>
<gene>
    <name evidence="2" type="ORF">Esi_0062_0007</name>
</gene>
<sequence length="463" mass="51792">MIVRPRQSSLTPVAAALASAALLLSTSSPVVSGAPVVVTDYKQLVGTIGSNNDYDTGERFAREGMVLVHKGDESCAPDFDTLGLSVFGKYPDMYSLVSVDADHADKELLDKLGVDPAILSEPKKCPSLSVVPRRSTVAAPAVILPTLDKRGSYHLNTVKTQQVSVGIVNEMGFDLDIHYQWWDEPVKPTHIRTLTPGTENWMLSYKTTLVLALNKETQEEVSRFVVKGHGLFTVAERSCTAETCGTSEGAETPQDIASRNARRQMDQGRLVNNRKQPEGLPRFTEVGFKKITVPDDVWDLVKTYYEENKRRSGLRTTSSPTTWRRRATWSTCRENGKLKEQIFGGLRPILEEWSGVELVQTACYGVRVYTNTSWLANHVDTKATHAVSVIMQVDQDVEEDWPLMIYDHAGNDYNITMKPRDLVLYESATCVHGRPSTFHGNYYANAFVHFKPKDPEKWSKFIE</sequence>
<feature type="chain" id="PRO_5003117464" evidence="1">
    <location>
        <begin position="34"/>
        <end position="463"/>
    </location>
</feature>
<keyword evidence="3" id="KW-1185">Reference proteome</keyword>
<protein>
    <submittedName>
        <fullName evidence="2">Uncharacterized protein</fullName>
    </submittedName>
</protein>
<dbReference type="EMBL" id="FN649741">
    <property type="protein sequence ID" value="CBN77694.1"/>
    <property type="molecule type" value="Genomic_DNA"/>
</dbReference>
<dbReference type="OrthoDB" id="194358at2759"/>
<dbReference type="AlphaFoldDB" id="D8LR21"/>
<dbReference type="Proteomes" id="UP000002630">
    <property type="component" value="Linkage Group LG16"/>
</dbReference>
<keyword evidence="1" id="KW-0732">Signal</keyword>
<evidence type="ECO:0000313" key="2">
    <source>
        <dbReference type="EMBL" id="CBN77694.1"/>
    </source>
</evidence>
<accession>D8LR21</accession>
<dbReference type="eggNOG" id="ENOG502S5PQ">
    <property type="taxonomic scope" value="Eukaryota"/>
</dbReference>
<evidence type="ECO:0000256" key="1">
    <source>
        <dbReference type="SAM" id="SignalP"/>
    </source>
</evidence>
<name>D8LR21_ECTSI</name>
<reference evidence="2 3" key="1">
    <citation type="journal article" date="2010" name="Nature">
        <title>The Ectocarpus genome and the independent evolution of multicellularity in brown algae.</title>
        <authorList>
            <person name="Cock J.M."/>
            <person name="Sterck L."/>
            <person name="Rouze P."/>
            <person name="Scornet D."/>
            <person name="Allen A.E."/>
            <person name="Amoutzias G."/>
            <person name="Anthouard V."/>
            <person name="Artiguenave F."/>
            <person name="Aury J.M."/>
            <person name="Badger J.H."/>
            <person name="Beszteri B."/>
            <person name="Billiau K."/>
            <person name="Bonnet E."/>
            <person name="Bothwell J.H."/>
            <person name="Bowler C."/>
            <person name="Boyen C."/>
            <person name="Brownlee C."/>
            <person name="Carrano C.J."/>
            <person name="Charrier B."/>
            <person name="Cho G.Y."/>
            <person name="Coelho S.M."/>
            <person name="Collen J."/>
            <person name="Corre E."/>
            <person name="Da Silva C."/>
            <person name="Delage L."/>
            <person name="Delaroque N."/>
            <person name="Dittami S.M."/>
            <person name="Doulbeau S."/>
            <person name="Elias M."/>
            <person name="Farnham G."/>
            <person name="Gachon C.M."/>
            <person name="Gschloessl B."/>
            <person name="Heesch S."/>
            <person name="Jabbari K."/>
            <person name="Jubin C."/>
            <person name="Kawai H."/>
            <person name="Kimura K."/>
            <person name="Kloareg B."/>
            <person name="Kupper F.C."/>
            <person name="Lang D."/>
            <person name="Le Bail A."/>
            <person name="Leblanc C."/>
            <person name="Lerouge P."/>
            <person name="Lohr M."/>
            <person name="Lopez P.J."/>
            <person name="Martens C."/>
            <person name="Maumus F."/>
            <person name="Michel G."/>
            <person name="Miranda-Saavedra D."/>
            <person name="Morales J."/>
            <person name="Moreau H."/>
            <person name="Motomura T."/>
            <person name="Nagasato C."/>
            <person name="Napoli C.A."/>
            <person name="Nelson D.R."/>
            <person name="Nyvall-Collen P."/>
            <person name="Peters A.F."/>
            <person name="Pommier C."/>
            <person name="Potin P."/>
            <person name="Poulain J."/>
            <person name="Quesneville H."/>
            <person name="Read B."/>
            <person name="Rensing S.A."/>
            <person name="Ritter A."/>
            <person name="Rousvoal S."/>
            <person name="Samanta M."/>
            <person name="Samson G."/>
            <person name="Schroeder D.C."/>
            <person name="Segurens B."/>
            <person name="Strittmatter M."/>
            <person name="Tonon T."/>
            <person name="Tregear J.W."/>
            <person name="Valentin K."/>
            <person name="von Dassow P."/>
            <person name="Yamagishi T."/>
            <person name="Van de Peer Y."/>
            <person name="Wincker P."/>
        </authorList>
    </citation>
    <scope>NUCLEOTIDE SEQUENCE [LARGE SCALE GENOMIC DNA]</scope>
    <source>
        <strain evidence="3">Ec32 / CCAP1310/4</strain>
    </source>
</reference>
<proteinExistence type="predicted"/>
<organism evidence="2 3">
    <name type="scientific">Ectocarpus siliculosus</name>
    <name type="common">Brown alga</name>
    <name type="synonym">Conferva siliculosa</name>
    <dbReference type="NCBI Taxonomy" id="2880"/>
    <lineage>
        <taxon>Eukaryota</taxon>
        <taxon>Sar</taxon>
        <taxon>Stramenopiles</taxon>
        <taxon>Ochrophyta</taxon>
        <taxon>PX clade</taxon>
        <taxon>Phaeophyceae</taxon>
        <taxon>Ectocarpales</taxon>
        <taxon>Ectocarpaceae</taxon>
        <taxon>Ectocarpus</taxon>
    </lineage>
</organism>
<feature type="signal peptide" evidence="1">
    <location>
        <begin position="1"/>
        <end position="33"/>
    </location>
</feature>
<dbReference type="EMBL" id="FN648841">
    <property type="protein sequence ID" value="CBN77694.1"/>
    <property type="molecule type" value="Genomic_DNA"/>
</dbReference>
<evidence type="ECO:0000313" key="3">
    <source>
        <dbReference type="Proteomes" id="UP000002630"/>
    </source>
</evidence>